<proteinExistence type="predicted"/>
<dbReference type="EMBL" id="MFBA01000053">
    <property type="protein sequence ID" value="OGD84659.1"/>
    <property type="molecule type" value="Genomic_DNA"/>
</dbReference>
<dbReference type="SUPFAM" id="SSF158446">
    <property type="entry name" value="IVS-encoded protein-like"/>
    <property type="match status" value="1"/>
</dbReference>
<dbReference type="InterPro" id="IPR012657">
    <property type="entry name" value="23S_rRNA-intervening_sequence"/>
</dbReference>
<evidence type="ECO:0000313" key="2">
    <source>
        <dbReference type="Proteomes" id="UP000177069"/>
    </source>
</evidence>
<dbReference type="AlphaFoldDB" id="A0A1F5FYH2"/>
<dbReference type="PIRSF" id="PIRSF035652">
    <property type="entry name" value="CHP02436"/>
    <property type="match status" value="1"/>
</dbReference>
<dbReference type="PANTHER" id="PTHR38471">
    <property type="entry name" value="FOUR HELIX BUNDLE PROTEIN"/>
    <property type="match status" value="1"/>
</dbReference>
<sequence length="121" mass="13851">MDNKTFKVVFKKRLYTFVIYLVKTLDKLPKDSTTKIFVDQLIRSSTSILANYVEAQAASSRKDFTNFIHHSLKSANESKVWISILKDTKRLSEKDANYFLKEVTEIANILGSSIVTLKSKV</sequence>
<accession>A0A1F5FYH2</accession>
<dbReference type="PANTHER" id="PTHR38471:SF2">
    <property type="entry name" value="FOUR HELIX BUNDLE PROTEIN"/>
    <property type="match status" value="1"/>
</dbReference>
<dbReference type="Pfam" id="PF05635">
    <property type="entry name" value="23S_rRNA_IVP"/>
    <property type="match status" value="1"/>
</dbReference>
<dbReference type="Proteomes" id="UP000177069">
    <property type="component" value="Unassembled WGS sequence"/>
</dbReference>
<protein>
    <recommendedName>
        <fullName evidence="3">Four helix bundle protein</fullName>
    </recommendedName>
</protein>
<dbReference type="Gene3D" id="1.20.1440.60">
    <property type="entry name" value="23S rRNA-intervening sequence"/>
    <property type="match status" value="1"/>
</dbReference>
<name>A0A1F5FYH2_9BACT</name>
<organism evidence="1 2">
    <name type="scientific">Candidatus Curtissbacteria bacterium RIFCSPHIGHO2_01_FULL_41_13</name>
    <dbReference type="NCBI Taxonomy" id="1797745"/>
    <lineage>
        <taxon>Bacteria</taxon>
        <taxon>Candidatus Curtissiibacteriota</taxon>
    </lineage>
</organism>
<reference evidence="1 2" key="1">
    <citation type="journal article" date="2016" name="Nat. Commun.">
        <title>Thousands of microbial genomes shed light on interconnected biogeochemical processes in an aquifer system.</title>
        <authorList>
            <person name="Anantharaman K."/>
            <person name="Brown C.T."/>
            <person name="Hug L.A."/>
            <person name="Sharon I."/>
            <person name="Castelle C.J."/>
            <person name="Probst A.J."/>
            <person name="Thomas B.C."/>
            <person name="Singh A."/>
            <person name="Wilkins M.J."/>
            <person name="Karaoz U."/>
            <person name="Brodie E.L."/>
            <person name="Williams K.H."/>
            <person name="Hubbard S.S."/>
            <person name="Banfield J.F."/>
        </authorList>
    </citation>
    <scope>NUCLEOTIDE SEQUENCE [LARGE SCALE GENOMIC DNA]</scope>
</reference>
<dbReference type="NCBIfam" id="TIGR02436">
    <property type="entry name" value="four helix bundle protein"/>
    <property type="match status" value="1"/>
</dbReference>
<evidence type="ECO:0000313" key="1">
    <source>
        <dbReference type="EMBL" id="OGD84659.1"/>
    </source>
</evidence>
<comment type="caution">
    <text evidence="1">The sequence shown here is derived from an EMBL/GenBank/DDBJ whole genome shotgun (WGS) entry which is preliminary data.</text>
</comment>
<evidence type="ECO:0008006" key="3">
    <source>
        <dbReference type="Google" id="ProtNLM"/>
    </source>
</evidence>
<dbReference type="InterPro" id="IPR036583">
    <property type="entry name" value="23S_rRNA_IVS_sf"/>
</dbReference>
<gene>
    <name evidence="1" type="ORF">A2696_01550</name>
</gene>